<dbReference type="GO" id="GO:0006508">
    <property type="term" value="P:proteolysis"/>
    <property type="evidence" value="ECO:0007669"/>
    <property type="project" value="UniProtKB-KW"/>
</dbReference>
<keyword evidence="15" id="KW-1185">Reference proteome</keyword>
<keyword evidence="7 11" id="KW-0862">Zinc</keyword>
<evidence type="ECO:0000313" key="15">
    <source>
        <dbReference type="Proteomes" id="UP001151582"/>
    </source>
</evidence>
<dbReference type="CDD" id="cd09596">
    <property type="entry name" value="M36"/>
    <property type="match status" value="1"/>
</dbReference>
<dbReference type="InterPro" id="IPR001842">
    <property type="entry name" value="Peptidase_M36"/>
</dbReference>
<dbReference type="PANTHER" id="PTHR33478">
    <property type="entry name" value="EXTRACELLULAR METALLOPROTEINASE MEP"/>
    <property type="match status" value="1"/>
</dbReference>
<dbReference type="SUPFAM" id="SSF55486">
    <property type="entry name" value="Metalloproteases ('zincins'), catalytic domain"/>
    <property type="match status" value="1"/>
</dbReference>
<evidence type="ECO:0000256" key="4">
    <source>
        <dbReference type="ARBA" id="ARBA00022670"/>
    </source>
</evidence>
<reference evidence="14" key="1">
    <citation type="submission" date="2022-07" db="EMBL/GenBank/DDBJ databases">
        <title>Phylogenomic reconstructions and comparative analyses of Kickxellomycotina fungi.</title>
        <authorList>
            <person name="Reynolds N.K."/>
            <person name="Stajich J.E."/>
            <person name="Barry K."/>
            <person name="Grigoriev I.V."/>
            <person name="Crous P."/>
            <person name="Smith M.E."/>
        </authorList>
    </citation>
    <scope>NUCLEOTIDE SEQUENCE</scope>
    <source>
        <strain evidence="14">RSA 567</strain>
    </source>
</reference>
<feature type="active site" evidence="10">
    <location>
        <position position="430"/>
    </location>
</feature>
<evidence type="ECO:0000313" key="14">
    <source>
        <dbReference type="EMBL" id="KAJ1984677.1"/>
    </source>
</evidence>
<gene>
    <name evidence="14" type="ORF">H4R34_000511</name>
</gene>
<evidence type="ECO:0000256" key="10">
    <source>
        <dbReference type="PIRSR" id="PIRSR601842-1"/>
    </source>
</evidence>
<dbReference type="InterPro" id="IPR050371">
    <property type="entry name" value="Fungal_virulence_M36"/>
</dbReference>
<feature type="chain" id="PRO_5041013817" description="Extracellular metalloproteinase" evidence="12">
    <location>
        <begin position="19"/>
        <end position="632"/>
    </location>
</feature>
<evidence type="ECO:0000256" key="12">
    <source>
        <dbReference type="RuleBase" id="RU364017"/>
    </source>
</evidence>
<feature type="region of interest" description="Disordered" evidence="13">
    <location>
        <begin position="43"/>
        <end position="62"/>
    </location>
</feature>
<keyword evidence="12" id="KW-0732">Signal</keyword>
<keyword evidence="6 12" id="KW-0378">Hydrolase</keyword>
<name>A0A9W8B709_9FUNG</name>
<dbReference type="GO" id="GO:0004222">
    <property type="term" value="F:metalloendopeptidase activity"/>
    <property type="evidence" value="ECO:0007669"/>
    <property type="project" value="InterPro"/>
</dbReference>
<comment type="subcellular location">
    <subcellularLocation>
        <location evidence="1 12">Secreted</location>
    </subcellularLocation>
</comment>
<evidence type="ECO:0000256" key="11">
    <source>
        <dbReference type="PIRSR" id="PIRSR601842-2"/>
    </source>
</evidence>
<keyword evidence="3 12" id="KW-0964">Secreted</keyword>
<feature type="binding site" evidence="11">
    <location>
        <position position="429"/>
    </location>
    <ligand>
        <name>Zn(2+)</name>
        <dbReference type="ChEBI" id="CHEBI:29105"/>
        <note>catalytic</note>
    </ligand>
</feature>
<keyword evidence="9 12" id="KW-0865">Zymogen</keyword>
<evidence type="ECO:0000256" key="9">
    <source>
        <dbReference type="ARBA" id="ARBA00023145"/>
    </source>
</evidence>
<feature type="binding site" evidence="11">
    <location>
        <position position="433"/>
    </location>
    <ligand>
        <name>Zn(2+)</name>
        <dbReference type="ChEBI" id="CHEBI:29105"/>
        <note>catalytic</note>
    </ligand>
</feature>
<dbReference type="Gene3D" id="1.10.390.10">
    <property type="entry name" value="Neutral Protease Domain 2"/>
    <property type="match status" value="1"/>
</dbReference>
<keyword evidence="5 11" id="KW-0479">Metal-binding</keyword>
<organism evidence="14 15">
    <name type="scientific">Dimargaris verticillata</name>
    <dbReference type="NCBI Taxonomy" id="2761393"/>
    <lineage>
        <taxon>Eukaryota</taxon>
        <taxon>Fungi</taxon>
        <taxon>Fungi incertae sedis</taxon>
        <taxon>Zoopagomycota</taxon>
        <taxon>Kickxellomycotina</taxon>
        <taxon>Dimargaritomycetes</taxon>
        <taxon>Dimargaritales</taxon>
        <taxon>Dimargaritaceae</taxon>
        <taxon>Dimargaris</taxon>
    </lineage>
</organism>
<comment type="caution">
    <text evidence="14">The sequence shown here is derived from an EMBL/GenBank/DDBJ whole genome shotgun (WGS) entry which is preliminary data.</text>
</comment>
<proteinExistence type="inferred from homology"/>
<evidence type="ECO:0000256" key="5">
    <source>
        <dbReference type="ARBA" id="ARBA00022723"/>
    </source>
</evidence>
<evidence type="ECO:0000256" key="1">
    <source>
        <dbReference type="ARBA" id="ARBA00004613"/>
    </source>
</evidence>
<dbReference type="Proteomes" id="UP001151582">
    <property type="component" value="Unassembled WGS sequence"/>
</dbReference>
<evidence type="ECO:0000256" key="2">
    <source>
        <dbReference type="ARBA" id="ARBA00006006"/>
    </source>
</evidence>
<comment type="cofactor">
    <cofactor evidence="11">
        <name>Zn(2+)</name>
        <dbReference type="ChEBI" id="CHEBI:29105"/>
    </cofactor>
    <text evidence="11">Binds 1 zinc ion per subunit.</text>
</comment>
<feature type="binding site" evidence="11">
    <location>
        <position position="458"/>
    </location>
    <ligand>
        <name>Zn(2+)</name>
        <dbReference type="ChEBI" id="CHEBI:29105"/>
        <note>catalytic</note>
    </ligand>
</feature>
<keyword evidence="4 12" id="KW-0645">Protease</keyword>
<dbReference type="GO" id="GO:0005615">
    <property type="term" value="C:extracellular space"/>
    <property type="evidence" value="ECO:0007669"/>
    <property type="project" value="InterPro"/>
</dbReference>
<comment type="similarity">
    <text evidence="2 12">Belongs to the peptidase M36 family.</text>
</comment>
<keyword evidence="8 12" id="KW-0482">Metalloprotease</keyword>
<protein>
    <recommendedName>
        <fullName evidence="12">Extracellular metalloproteinase</fullName>
        <ecNumber evidence="12">3.4.24.-</ecNumber>
    </recommendedName>
    <alternativeName>
        <fullName evidence="12">Fungalysin</fullName>
    </alternativeName>
</protein>
<evidence type="ECO:0000256" key="13">
    <source>
        <dbReference type="SAM" id="MobiDB-lite"/>
    </source>
</evidence>
<accession>A0A9W8B709</accession>
<dbReference type="EMBL" id="JANBQB010000013">
    <property type="protein sequence ID" value="KAJ1984677.1"/>
    <property type="molecule type" value="Genomic_DNA"/>
</dbReference>
<dbReference type="InterPro" id="IPR027268">
    <property type="entry name" value="Peptidase_M4/M1_CTD_sf"/>
</dbReference>
<evidence type="ECO:0000256" key="3">
    <source>
        <dbReference type="ARBA" id="ARBA00022525"/>
    </source>
</evidence>
<dbReference type="OrthoDB" id="3227768at2759"/>
<sequence>MPSFTLLWCAWLALSASGTSFAFDLPTEVTFDENGLAQSFGFRPRSTFEQPDYSGPSSRSTDPEAVLHDFMTQQGFKDGSYAVQRTVYSNLTDITHFQLQAMHNDMPVDNAIMKVAIDGNYDVSTASLVLPENQKPQSGSCRPRTRLAPSKMTLADAVQVAAEFLQKPELVKTFQTASPDANAPSFRLADTSPVTSDAVESVIPSMLHTANGIVNTYKVQTSFGVNTVSMHVDPATGKVIHLDNFTTAFRLSTFTEEGPANPDEGDPVLFEHTGPSSLSQFGWFNDGQKDYQETRGNNAIVSINPNNESWLNVQRPKATNGVFNYPYIKGASATENANAGAIFAFYWVNIFHDWAKLYGFTGSAGNFEVTSQGGKGQDPVIVNTQDGSGFNNANFATPPDGSQPKMRLYVWKVGSQTYDGAECGDVIIHEAAHGVTVRMTSSTNSGCLASGEGAGLGEGWSDIVSIIWRIRPGVDRTKDYGMGVYCNGGKSVRKYLYSTNTDTNPLTFDSLNDPEYQKVHNMGTVWASILYEVLWEFNDALGFDSIWTESTTMGNTLFTHILFQSWSIQGCNVNFMSAREAMFEAERQISQGKHRCLMWKGFAKRGMGADASHQVGGRFNAGYQMPKECQGA</sequence>
<evidence type="ECO:0000256" key="6">
    <source>
        <dbReference type="ARBA" id="ARBA00022801"/>
    </source>
</evidence>
<dbReference type="EC" id="3.4.24.-" evidence="12"/>
<dbReference type="GO" id="GO:0008270">
    <property type="term" value="F:zinc ion binding"/>
    <property type="evidence" value="ECO:0007669"/>
    <property type="project" value="InterPro"/>
</dbReference>
<dbReference type="PANTHER" id="PTHR33478:SF1">
    <property type="entry name" value="EXTRACELLULAR METALLOPROTEINASE MEP"/>
    <property type="match status" value="1"/>
</dbReference>
<evidence type="ECO:0000256" key="8">
    <source>
        <dbReference type="ARBA" id="ARBA00023049"/>
    </source>
</evidence>
<evidence type="ECO:0000256" key="7">
    <source>
        <dbReference type="ARBA" id="ARBA00022833"/>
    </source>
</evidence>
<dbReference type="AlphaFoldDB" id="A0A9W8B709"/>
<dbReference type="Gene3D" id="3.10.170.10">
    <property type="match status" value="1"/>
</dbReference>
<dbReference type="Pfam" id="PF02128">
    <property type="entry name" value="Peptidase_M36"/>
    <property type="match status" value="1"/>
</dbReference>
<feature type="signal peptide" evidence="12">
    <location>
        <begin position="1"/>
        <end position="18"/>
    </location>
</feature>